<evidence type="ECO:0000313" key="2">
    <source>
        <dbReference type="Proteomes" id="UP000249799"/>
    </source>
</evidence>
<dbReference type="KEGG" id="bsed:DN745_15400"/>
<dbReference type="Proteomes" id="UP000249799">
    <property type="component" value="Chromosome"/>
</dbReference>
<name>A0A2Z4FP15_9DELT</name>
<dbReference type="EMBL" id="CP030032">
    <property type="protein sequence ID" value="AWV90632.1"/>
    <property type="molecule type" value="Genomic_DNA"/>
</dbReference>
<dbReference type="RefSeq" id="WP_111336190.1">
    <property type="nucleotide sequence ID" value="NZ_CP030032.1"/>
</dbReference>
<proteinExistence type="predicted"/>
<dbReference type="OrthoDB" id="5524196at2"/>
<accession>A0A2Z4FP15</accession>
<gene>
    <name evidence="1" type="ORF">DN745_15400</name>
</gene>
<protein>
    <submittedName>
        <fullName evidence="1">Uncharacterized protein</fullName>
    </submittedName>
</protein>
<keyword evidence="2" id="KW-1185">Reference proteome</keyword>
<evidence type="ECO:0000313" key="1">
    <source>
        <dbReference type="EMBL" id="AWV90632.1"/>
    </source>
</evidence>
<dbReference type="AlphaFoldDB" id="A0A2Z4FP15"/>
<organism evidence="1 2">
    <name type="scientific">Bradymonas sediminis</name>
    <dbReference type="NCBI Taxonomy" id="1548548"/>
    <lineage>
        <taxon>Bacteria</taxon>
        <taxon>Deltaproteobacteria</taxon>
        <taxon>Bradymonadales</taxon>
        <taxon>Bradymonadaceae</taxon>
        <taxon>Bradymonas</taxon>
    </lineage>
</organism>
<sequence length="93" mass="10487">MVTWTLSVDRRKAQRAAIIAELDALAEGVQDLTIEVFAEDHYWNAADHGAFRDFVPFATLSHPHAEGLEYVAEALLESFGWLVDFRPPEVTED</sequence>
<reference evidence="1 2" key="1">
    <citation type="submission" date="2018-06" db="EMBL/GenBank/DDBJ databases">
        <title>Lujinxingia sediminis gen. nov. sp. nov., a new facultative anaerobic member of the class Deltaproteobacteria, and proposal of Lujinxingaceae fam. nov.</title>
        <authorList>
            <person name="Guo L.-Y."/>
            <person name="Li C.-M."/>
            <person name="Wang S."/>
            <person name="Du Z.-J."/>
        </authorList>
    </citation>
    <scope>NUCLEOTIDE SEQUENCE [LARGE SCALE GENOMIC DNA]</scope>
    <source>
        <strain evidence="1 2">FA350</strain>
    </source>
</reference>